<feature type="transmembrane region" description="Helical" evidence="12">
    <location>
        <begin position="206"/>
        <end position="231"/>
    </location>
</feature>
<feature type="transmembrane region" description="Helical" evidence="12">
    <location>
        <begin position="304"/>
        <end position="324"/>
    </location>
</feature>
<dbReference type="EC" id="1.17.99.9" evidence="12"/>
<keyword evidence="14" id="KW-1185">Reference proteome</keyword>
<reference evidence="13 14" key="1">
    <citation type="submission" date="2019-11" db="EMBL/GenBank/DDBJ databases">
        <title>Genome analysis of Rhizobacterium cereale a novel genus and species isolated from maize roots in North Spain.</title>
        <authorList>
            <person name="Menendez E."/>
            <person name="Flores-Felix J.D."/>
            <person name="Ramirez-Bahena M.-H."/>
            <person name="Igual J.M."/>
            <person name="Garcia-Fraile P."/>
            <person name="Peix A."/>
            <person name="Velazquez E."/>
        </authorList>
    </citation>
    <scope>NUCLEOTIDE SEQUENCE [LARGE SCALE GENOMIC DNA]</scope>
    <source>
        <strain evidence="13 14">RZME27</strain>
    </source>
</reference>
<dbReference type="PANTHER" id="PTHR23289:SF2">
    <property type="entry name" value="CYTOCHROME C OXIDASE ASSEMBLY PROTEIN COX15 HOMOLOG"/>
    <property type="match status" value="1"/>
</dbReference>
<dbReference type="AlphaFoldDB" id="A0A6A8AB41"/>
<protein>
    <recommendedName>
        <fullName evidence="12">Heme A synthase</fullName>
        <shortName evidence="12">HAS</shortName>
        <ecNumber evidence="12">1.17.99.9</ecNumber>
    </recommendedName>
    <alternativeName>
        <fullName evidence="12">Cytochrome aa3-controlling protein</fullName>
    </alternativeName>
</protein>
<feature type="transmembrane region" description="Helical" evidence="12">
    <location>
        <begin position="271"/>
        <end position="292"/>
    </location>
</feature>
<evidence type="ECO:0000256" key="7">
    <source>
        <dbReference type="ARBA" id="ARBA00023004"/>
    </source>
</evidence>
<feature type="transmembrane region" description="Helical" evidence="12">
    <location>
        <begin position="173"/>
        <end position="194"/>
    </location>
</feature>
<dbReference type="GO" id="GO:0006784">
    <property type="term" value="P:heme A biosynthetic process"/>
    <property type="evidence" value="ECO:0007669"/>
    <property type="project" value="UniProtKB-UniRule"/>
</dbReference>
<comment type="similarity">
    <text evidence="12">Belongs to the COX15/CtaA family. Type 2 subfamily.</text>
</comment>
<sequence>MSVMHSTAADFSASTKKATRNRKAVRLWLGFVILTLFCLVLVGGATRLTDSGLSITEWKPIHGVIPPLNAAEWEEEFQLYQRIPQYEQLNSHMTVEDFKSIFWWEWAHRFLARAIGMIFALPLLFFWLTGRIEKQVRWPLVGTLALGGFQGFIGWWMVSSGLTKLVSVSQYRLATHLVIACLIFAACVWIMRGLTSQRRDAAPTRYSVWAAGGIAFLALFQIYLGALVAGLDAGLSYNTWPLMDGAFIPADLFIRDPWWINLFENHKTVQFVHRCGAYLILAATLVHMLITLSKAAGSVYATRSITLFALVCGQAVIGILTLLWQVPLDLALAHQGGALIVLGYAVAHWRGYVGEYPVEASQAVTR</sequence>
<feature type="transmembrane region" description="Helical" evidence="12">
    <location>
        <begin position="25"/>
        <end position="45"/>
    </location>
</feature>
<feature type="transmembrane region" description="Helical" evidence="12">
    <location>
        <begin position="140"/>
        <end position="158"/>
    </location>
</feature>
<dbReference type="Pfam" id="PF02628">
    <property type="entry name" value="COX15-CtaA"/>
    <property type="match status" value="1"/>
</dbReference>
<dbReference type="GO" id="GO:0120547">
    <property type="term" value="F:heme A synthase activity"/>
    <property type="evidence" value="ECO:0007669"/>
    <property type="project" value="UniProtKB-EC"/>
</dbReference>
<dbReference type="UniPathway" id="UPA00269">
    <property type="reaction ID" value="UER00713"/>
</dbReference>
<comment type="caution">
    <text evidence="13">The sequence shown here is derived from an EMBL/GenBank/DDBJ whole genome shotgun (WGS) entry which is preliminary data.</text>
</comment>
<comment type="pathway">
    <text evidence="10 12">Porphyrin-containing compound metabolism; heme A biosynthesis; heme A from heme O: step 1/1.</text>
</comment>
<comment type="function">
    <text evidence="12">Catalyzes the conversion of heme O to heme A by two successive hydroxylations of the methyl group at C8. The first hydroxylation forms heme I, the second hydroxylation results in an unstable dihydroxymethyl group, which spontaneously dehydrates, resulting in the formyl group of heme A.</text>
</comment>
<feature type="binding site" description="axial binding residue" evidence="12">
    <location>
        <position position="273"/>
    </location>
    <ligand>
        <name>heme</name>
        <dbReference type="ChEBI" id="CHEBI:30413"/>
    </ligand>
    <ligandPart>
        <name>Fe</name>
        <dbReference type="ChEBI" id="CHEBI:18248"/>
    </ligandPart>
</feature>
<dbReference type="GO" id="GO:0005886">
    <property type="term" value="C:plasma membrane"/>
    <property type="evidence" value="ECO:0007669"/>
    <property type="project" value="UniProtKB-SubCell"/>
</dbReference>
<keyword evidence="4 12" id="KW-0479">Metal-binding</keyword>
<evidence type="ECO:0000256" key="5">
    <source>
        <dbReference type="ARBA" id="ARBA00022989"/>
    </source>
</evidence>
<evidence type="ECO:0000256" key="3">
    <source>
        <dbReference type="ARBA" id="ARBA00022692"/>
    </source>
</evidence>
<gene>
    <name evidence="12" type="primary">ctaA</name>
    <name evidence="13" type="ORF">GAO09_20790</name>
</gene>
<keyword evidence="7 12" id="KW-0408">Iron</keyword>
<proteinExistence type="inferred from homology"/>
<evidence type="ECO:0000256" key="4">
    <source>
        <dbReference type="ARBA" id="ARBA00022723"/>
    </source>
</evidence>
<comment type="subcellular location">
    <subcellularLocation>
        <location evidence="12">Cell membrane</location>
        <topology evidence="12">Multi-pass membrane protein</topology>
    </subcellularLocation>
    <subcellularLocation>
        <location evidence="2">Membrane</location>
        <topology evidence="2">Multi-pass membrane protein</topology>
    </subcellularLocation>
</comment>
<evidence type="ECO:0000256" key="1">
    <source>
        <dbReference type="ARBA" id="ARBA00001970"/>
    </source>
</evidence>
<evidence type="ECO:0000256" key="12">
    <source>
        <dbReference type="HAMAP-Rule" id="MF_01665"/>
    </source>
</evidence>
<keyword evidence="6 12" id="KW-0560">Oxidoreductase</keyword>
<evidence type="ECO:0000256" key="8">
    <source>
        <dbReference type="ARBA" id="ARBA00023133"/>
    </source>
</evidence>
<evidence type="ECO:0000313" key="13">
    <source>
        <dbReference type="EMBL" id="MQY48475.1"/>
    </source>
</evidence>
<keyword evidence="8 12" id="KW-0350">Heme biosynthesis</keyword>
<organism evidence="13 14">
    <name type="scientific">Endobacterium cereale</name>
    <dbReference type="NCBI Taxonomy" id="2663029"/>
    <lineage>
        <taxon>Bacteria</taxon>
        <taxon>Pseudomonadati</taxon>
        <taxon>Pseudomonadota</taxon>
        <taxon>Alphaproteobacteria</taxon>
        <taxon>Hyphomicrobiales</taxon>
        <taxon>Rhizobiaceae</taxon>
        <taxon>Endobacterium</taxon>
    </lineage>
</organism>
<evidence type="ECO:0000256" key="11">
    <source>
        <dbReference type="ARBA" id="ARBA00048044"/>
    </source>
</evidence>
<keyword evidence="3 12" id="KW-0812">Transmembrane</keyword>
<dbReference type="GO" id="GO:0046872">
    <property type="term" value="F:metal ion binding"/>
    <property type="evidence" value="ECO:0007669"/>
    <property type="project" value="UniProtKB-KW"/>
</dbReference>
<dbReference type="EMBL" id="WIXI01000048">
    <property type="protein sequence ID" value="MQY48475.1"/>
    <property type="molecule type" value="Genomic_DNA"/>
</dbReference>
<comment type="cofactor">
    <cofactor evidence="1 12">
        <name>heme b</name>
        <dbReference type="ChEBI" id="CHEBI:60344"/>
    </cofactor>
</comment>
<keyword evidence="12" id="KW-1003">Cell membrane</keyword>
<dbReference type="RefSeq" id="WP_153356952.1">
    <property type="nucleotide sequence ID" value="NZ_JAYKOO010000002.1"/>
</dbReference>
<feature type="transmembrane region" description="Helical" evidence="12">
    <location>
        <begin position="110"/>
        <end position="128"/>
    </location>
</feature>
<evidence type="ECO:0000256" key="9">
    <source>
        <dbReference type="ARBA" id="ARBA00023136"/>
    </source>
</evidence>
<evidence type="ECO:0000256" key="10">
    <source>
        <dbReference type="ARBA" id="ARBA00044501"/>
    </source>
</evidence>
<dbReference type="Proteomes" id="UP000435138">
    <property type="component" value="Unassembled WGS sequence"/>
</dbReference>
<evidence type="ECO:0000256" key="6">
    <source>
        <dbReference type="ARBA" id="ARBA00023002"/>
    </source>
</evidence>
<dbReference type="HAMAP" id="MF_01665">
    <property type="entry name" value="HemeA_synth_type2"/>
    <property type="match status" value="1"/>
</dbReference>
<dbReference type="InterPro" id="IPR023754">
    <property type="entry name" value="HemeA_Synthase_type2"/>
</dbReference>
<keyword evidence="5 12" id="KW-1133">Transmembrane helix</keyword>
<evidence type="ECO:0000256" key="2">
    <source>
        <dbReference type="ARBA" id="ARBA00004141"/>
    </source>
</evidence>
<comment type="catalytic activity">
    <reaction evidence="11">
        <text>Fe(II)-heme o + 2 A + H2O = Fe(II)-heme a + 2 AH2</text>
        <dbReference type="Rhea" id="RHEA:63388"/>
        <dbReference type="ChEBI" id="CHEBI:13193"/>
        <dbReference type="ChEBI" id="CHEBI:15377"/>
        <dbReference type="ChEBI" id="CHEBI:17499"/>
        <dbReference type="ChEBI" id="CHEBI:60530"/>
        <dbReference type="ChEBI" id="CHEBI:61715"/>
        <dbReference type="EC" id="1.17.99.9"/>
    </reaction>
    <physiologicalReaction direction="left-to-right" evidence="11">
        <dbReference type="Rhea" id="RHEA:63389"/>
    </physiologicalReaction>
</comment>
<dbReference type="InterPro" id="IPR003780">
    <property type="entry name" value="COX15/CtaA_fam"/>
</dbReference>
<feature type="binding site" description="axial binding residue" evidence="12">
    <location>
        <position position="334"/>
    </location>
    <ligand>
        <name>heme</name>
        <dbReference type="ChEBI" id="CHEBI:30413"/>
    </ligand>
    <ligandPart>
        <name>Fe</name>
        <dbReference type="ChEBI" id="CHEBI:18248"/>
    </ligandPart>
</feature>
<keyword evidence="9 12" id="KW-0472">Membrane</keyword>
<accession>A0A6A8AB41</accession>
<dbReference type="PANTHER" id="PTHR23289">
    <property type="entry name" value="CYTOCHROME C OXIDASE ASSEMBLY PROTEIN COX15"/>
    <property type="match status" value="1"/>
</dbReference>
<comment type="subunit">
    <text evidence="12">Interacts with CtaB.</text>
</comment>
<evidence type="ECO:0000313" key="14">
    <source>
        <dbReference type="Proteomes" id="UP000435138"/>
    </source>
</evidence>
<feature type="transmembrane region" description="Helical" evidence="12">
    <location>
        <begin position="330"/>
        <end position="347"/>
    </location>
</feature>
<name>A0A6A8AB41_9HYPH</name>